<dbReference type="Proteomes" id="UP000729290">
    <property type="component" value="Unassembled WGS sequence"/>
</dbReference>
<name>A0ABS2GDG6_9FIRM</name>
<proteinExistence type="predicted"/>
<evidence type="ECO:0000256" key="2">
    <source>
        <dbReference type="ARBA" id="ARBA00022801"/>
    </source>
</evidence>
<gene>
    <name evidence="4" type="ORF">H9X83_12250</name>
</gene>
<evidence type="ECO:0000313" key="4">
    <source>
        <dbReference type="EMBL" id="MBM6878912.1"/>
    </source>
</evidence>
<evidence type="ECO:0000313" key="5">
    <source>
        <dbReference type="Proteomes" id="UP000729290"/>
    </source>
</evidence>
<dbReference type="InterPro" id="IPR002933">
    <property type="entry name" value="Peptidase_M20"/>
</dbReference>
<dbReference type="EMBL" id="JACSNV010000026">
    <property type="protein sequence ID" value="MBM6878912.1"/>
    <property type="molecule type" value="Genomic_DNA"/>
</dbReference>
<dbReference type="Gene3D" id="3.40.630.10">
    <property type="entry name" value="Zn peptidases"/>
    <property type="match status" value="1"/>
</dbReference>
<dbReference type="PANTHER" id="PTHR43808:SF9">
    <property type="entry name" value="BLL0789 PROTEIN"/>
    <property type="match status" value="1"/>
</dbReference>
<keyword evidence="5" id="KW-1185">Reference proteome</keyword>
<reference evidence="4 5" key="1">
    <citation type="journal article" date="2021" name="Sci. Rep.">
        <title>The distribution of antibiotic resistance genes in chicken gut microbiota commensals.</title>
        <authorList>
            <person name="Juricova H."/>
            <person name="Matiasovicova J."/>
            <person name="Kubasova T."/>
            <person name="Cejkova D."/>
            <person name="Rychlik I."/>
        </authorList>
    </citation>
    <scope>NUCLEOTIDE SEQUENCE [LARGE SCALE GENOMIC DNA]</scope>
    <source>
        <strain evidence="4 5">An431b</strain>
    </source>
</reference>
<evidence type="ECO:0000259" key="3">
    <source>
        <dbReference type="Pfam" id="PF07687"/>
    </source>
</evidence>
<dbReference type="InterPro" id="IPR050072">
    <property type="entry name" value="Peptidase_M20A"/>
</dbReference>
<keyword evidence="2" id="KW-0378">Hydrolase</keyword>
<dbReference type="Pfam" id="PF01546">
    <property type="entry name" value="Peptidase_M20"/>
    <property type="match status" value="1"/>
</dbReference>
<accession>A0ABS2GDG6</accession>
<dbReference type="Pfam" id="PF07687">
    <property type="entry name" value="M20_dimer"/>
    <property type="match status" value="1"/>
</dbReference>
<sequence length="391" mass="41764">MDTNLIIRAAKEGAEKYFPAQMELLEKFSGIDCGTGNVEGNAKVTALIRDILEEMGAETKFVFAEGLGNHIVASIKPEGAQGKIVINAHTDTVFGEGFTAAHPFHIEGDYAYGLGIGDCKAGIAVSLYAVKAAMEAGLLPKKEIKFIYNCDEEIGTQSGSKVYAEEAVGADYAFVFEGCDVKDGVYSAVTSRRGVILGTIDVTGREAHAGAAYLDGRSAILEMSHKVIELYGFNDYDREIYYNVAPIEGGRPNGIVAGSAHAEFCCAGLPTNASFAEAEANIMSLEKSTTVPDCTVKVGYRTLFPAMEKSEQNHKAYLPVEKASKLLGIPTAEIAEPTATDAAYLSSLGIPTVDAMSAVWIGIHTTEECIYMPSLKDKTALFIGTLAYLNE</sequence>
<dbReference type="PANTHER" id="PTHR43808">
    <property type="entry name" value="ACETYLORNITHINE DEACETYLASE"/>
    <property type="match status" value="1"/>
</dbReference>
<dbReference type="Gene3D" id="3.30.70.360">
    <property type="match status" value="1"/>
</dbReference>
<dbReference type="SUPFAM" id="SSF55031">
    <property type="entry name" value="Bacterial exopeptidase dimerisation domain"/>
    <property type="match status" value="1"/>
</dbReference>
<evidence type="ECO:0000256" key="1">
    <source>
        <dbReference type="ARBA" id="ARBA00022723"/>
    </source>
</evidence>
<comment type="caution">
    <text evidence="4">The sequence shown here is derived from an EMBL/GenBank/DDBJ whole genome shotgun (WGS) entry which is preliminary data.</text>
</comment>
<protein>
    <submittedName>
        <fullName evidence="4">M20/M25/M40 family metallo-hydrolase</fullName>
    </submittedName>
</protein>
<dbReference type="RefSeq" id="WP_205134523.1">
    <property type="nucleotide sequence ID" value="NZ_JACSNT010000022.1"/>
</dbReference>
<feature type="domain" description="Peptidase M20 dimerisation" evidence="3">
    <location>
        <begin position="191"/>
        <end position="283"/>
    </location>
</feature>
<dbReference type="InterPro" id="IPR011650">
    <property type="entry name" value="Peptidase_M20_dimer"/>
</dbReference>
<dbReference type="SUPFAM" id="SSF53187">
    <property type="entry name" value="Zn-dependent exopeptidases"/>
    <property type="match status" value="1"/>
</dbReference>
<dbReference type="InterPro" id="IPR036264">
    <property type="entry name" value="Bact_exopeptidase_dim_dom"/>
</dbReference>
<keyword evidence="1" id="KW-0479">Metal-binding</keyword>
<organism evidence="4 5">
    <name type="scientific">Anaerotignum lactatifermentans</name>
    <dbReference type="NCBI Taxonomy" id="160404"/>
    <lineage>
        <taxon>Bacteria</taxon>
        <taxon>Bacillati</taxon>
        <taxon>Bacillota</taxon>
        <taxon>Clostridia</taxon>
        <taxon>Lachnospirales</taxon>
        <taxon>Anaerotignaceae</taxon>
        <taxon>Anaerotignum</taxon>
    </lineage>
</organism>